<organism evidence="1 2">
    <name type="scientific">Candidatus Methanoperedens nitratireducens</name>
    <dbReference type="NCBI Taxonomy" id="1392998"/>
    <lineage>
        <taxon>Archaea</taxon>
        <taxon>Methanobacteriati</taxon>
        <taxon>Methanobacteriota</taxon>
        <taxon>Stenosarchaea group</taxon>
        <taxon>Methanomicrobia</taxon>
        <taxon>Methanosarcinales</taxon>
        <taxon>ANME-2 cluster</taxon>
        <taxon>Candidatus Methanoperedentaceae</taxon>
        <taxon>Candidatus Methanoperedens</taxon>
    </lineage>
</organism>
<keyword evidence="2" id="KW-1185">Reference proteome</keyword>
<dbReference type="EMBL" id="JMIY01000001">
    <property type="protein sequence ID" value="KCZ73314.1"/>
    <property type="molecule type" value="Genomic_DNA"/>
</dbReference>
<sequence length="86" mass="9361">MIRMNTRNIYILMLLLLAASILGCVGKGPEEMAEPSTVITKEAPVPPSSITEGDEAWIESDLAQVDSMFNELNTDISLEIDTSAFT</sequence>
<accession>A0A062VC87</accession>
<dbReference type="Proteomes" id="UP000027153">
    <property type="component" value="Unassembled WGS sequence"/>
</dbReference>
<evidence type="ECO:0000313" key="2">
    <source>
        <dbReference type="Proteomes" id="UP000027153"/>
    </source>
</evidence>
<dbReference type="PROSITE" id="PS51257">
    <property type="entry name" value="PROKAR_LIPOPROTEIN"/>
    <property type="match status" value="1"/>
</dbReference>
<name>A0A062VC87_9EURY</name>
<dbReference type="AlphaFoldDB" id="A0A062VC87"/>
<proteinExistence type="predicted"/>
<protein>
    <submittedName>
        <fullName evidence="1">Uncharacterized protein</fullName>
    </submittedName>
</protein>
<gene>
    <name evidence="1" type="ORF">ANME2D_00380</name>
</gene>
<evidence type="ECO:0000313" key="1">
    <source>
        <dbReference type="EMBL" id="KCZ73314.1"/>
    </source>
</evidence>
<reference evidence="1 2" key="1">
    <citation type="journal article" date="2013" name="Nature">
        <title>Anaerobic oxidation of methane coupled to nitrate reduction in a novel archaeal lineage.</title>
        <authorList>
            <person name="Haroon M.F."/>
            <person name="Hu S."/>
            <person name="Shi Y."/>
            <person name="Imelfort M."/>
            <person name="Keller J."/>
            <person name="Hugenholtz P."/>
            <person name="Yuan Z."/>
            <person name="Tyson G.W."/>
        </authorList>
    </citation>
    <scope>NUCLEOTIDE SEQUENCE [LARGE SCALE GENOMIC DNA]</scope>
    <source>
        <strain evidence="1 2">ANME-2d</strain>
    </source>
</reference>
<comment type="caution">
    <text evidence="1">The sequence shown here is derived from an EMBL/GenBank/DDBJ whole genome shotgun (WGS) entry which is preliminary data.</text>
</comment>